<proteinExistence type="predicted"/>
<gene>
    <name evidence="1" type="ORF">IWW38_004993</name>
</gene>
<sequence>KLCRLQVHCRVLEHGDQPGLFLAGHIWHVEGAVHVPREPLPPVLHGNADRRPWL</sequence>
<dbReference type="Proteomes" id="UP001139981">
    <property type="component" value="Unassembled WGS sequence"/>
</dbReference>
<feature type="non-terminal residue" evidence="1">
    <location>
        <position position="54"/>
    </location>
</feature>
<keyword evidence="2" id="KW-1185">Reference proteome</keyword>
<evidence type="ECO:0000313" key="2">
    <source>
        <dbReference type="Proteomes" id="UP001139981"/>
    </source>
</evidence>
<name>A0ACC1LWA3_9FUNG</name>
<evidence type="ECO:0000313" key="1">
    <source>
        <dbReference type="EMBL" id="KAJ2888164.1"/>
    </source>
</evidence>
<dbReference type="EMBL" id="JANBVB010002081">
    <property type="protein sequence ID" value="KAJ2888164.1"/>
    <property type="molecule type" value="Genomic_DNA"/>
</dbReference>
<comment type="caution">
    <text evidence="1">The sequence shown here is derived from an EMBL/GenBank/DDBJ whole genome shotgun (WGS) entry which is preliminary data.</text>
</comment>
<accession>A0ACC1LWA3</accession>
<protein>
    <submittedName>
        <fullName evidence="1">Uncharacterized protein</fullName>
    </submittedName>
</protein>
<feature type="non-terminal residue" evidence="1">
    <location>
        <position position="1"/>
    </location>
</feature>
<organism evidence="1 2">
    <name type="scientific">Coemansia aciculifera</name>
    <dbReference type="NCBI Taxonomy" id="417176"/>
    <lineage>
        <taxon>Eukaryota</taxon>
        <taxon>Fungi</taxon>
        <taxon>Fungi incertae sedis</taxon>
        <taxon>Zoopagomycota</taxon>
        <taxon>Kickxellomycotina</taxon>
        <taxon>Kickxellomycetes</taxon>
        <taxon>Kickxellales</taxon>
        <taxon>Kickxellaceae</taxon>
        <taxon>Coemansia</taxon>
    </lineage>
</organism>
<reference evidence="1" key="1">
    <citation type="submission" date="2022-07" db="EMBL/GenBank/DDBJ databases">
        <title>Phylogenomic reconstructions and comparative analyses of Kickxellomycotina fungi.</title>
        <authorList>
            <person name="Reynolds N.K."/>
            <person name="Stajich J.E."/>
            <person name="Barry K."/>
            <person name="Grigoriev I.V."/>
            <person name="Crous P."/>
            <person name="Smith M.E."/>
        </authorList>
    </citation>
    <scope>NUCLEOTIDE SEQUENCE</scope>
    <source>
        <strain evidence="1">CBS 190363</strain>
    </source>
</reference>